<dbReference type="PANTHER" id="PTHR16024">
    <property type="entry name" value="XK-RELATED PROTEIN"/>
    <property type="match status" value="1"/>
</dbReference>
<dbReference type="EMBL" id="WNTK01000008">
    <property type="protein sequence ID" value="KAG9478888.1"/>
    <property type="molecule type" value="Genomic_DNA"/>
</dbReference>
<dbReference type="InterPro" id="IPR050895">
    <property type="entry name" value="XK-related_scramblase"/>
</dbReference>
<comment type="subcellular location">
    <subcellularLocation>
        <location evidence="1">Cell membrane</location>
        <topology evidence="1">Multi-pass membrane protein</topology>
    </subcellularLocation>
    <subcellularLocation>
        <location evidence="7">Membrane</location>
        <topology evidence="7">Multi-pass membrane protein</topology>
    </subcellularLocation>
</comment>
<keyword evidence="6 7" id="KW-0472">Membrane</keyword>
<reference evidence="8" key="1">
    <citation type="thesis" date="2020" institute="ProQuest LLC" country="789 East Eisenhower Parkway, Ann Arbor, MI, USA">
        <title>Comparative Genomics and Chromosome Evolution.</title>
        <authorList>
            <person name="Mudd A.B."/>
        </authorList>
    </citation>
    <scope>NUCLEOTIDE SEQUENCE</scope>
    <source>
        <strain evidence="8">HN-11 Male</strain>
        <tissue evidence="8">Kidney and liver</tissue>
    </source>
</reference>
<evidence type="ECO:0000256" key="5">
    <source>
        <dbReference type="ARBA" id="ARBA00022989"/>
    </source>
</evidence>
<evidence type="ECO:0000256" key="6">
    <source>
        <dbReference type="ARBA" id="ARBA00023136"/>
    </source>
</evidence>
<evidence type="ECO:0000256" key="1">
    <source>
        <dbReference type="ARBA" id="ARBA00004651"/>
    </source>
</evidence>
<proteinExistence type="inferred from homology"/>
<evidence type="ECO:0000313" key="8">
    <source>
        <dbReference type="EMBL" id="KAG9478888.1"/>
    </source>
</evidence>
<evidence type="ECO:0000313" key="9">
    <source>
        <dbReference type="Proteomes" id="UP000770717"/>
    </source>
</evidence>
<feature type="transmembrane region" description="Helical" evidence="7">
    <location>
        <begin position="15"/>
        <end position="37"/>
    </location>
</feature>
<comment type="similarity">
    <text evidence="2 7">Belongs to the XK family.</text>
</comment>
<evidence type="ECO:0000256" key="4">
    <source>
        <dbReference type="ARBA" id="ARBA00022692"/>
    </source>
</evidence>
<gene>
    <name evidence="8" type="ORF">GDO78_012513</name>
</gene>
<dbReference type="Pfam" id="PF09815">
    <property type="entry name" value="XK-related"/>
    <property type="match status" value="1"/>
</dbReference>
<feature type="transmembrane region" description="Helical" evidence="7">
    <location>
        <begin position="44"/>
        <end position="65"/>
    </location>
</feature>
<feature type="transmembrane region" description="Helical" evidence="7">
    <location>
        <begin position="200"/>
        <end position="222"/>
    </location>
</feature>
<dbReference type="AlphaFoldDB" id="A0A8J6F159"/>
<feature type="transmembrane region" description="Helical" evidence="7">
    <location>
        <begin position="288"/>
        <end position="308"/>
    </location>
</feature>
<organism evidence="8 9">
    <name type="scientific">Eleutherodactylus coqui</name>
    <name type="common">Puerto Rican coqui</name>
    <dbReference type="NCBI Taxonomy" id="57060"/>
    <lineage>
        <taxon>Eukaryota</taxon>
        <taxon>Metazoa</taxon>
        <taxon>Chordata</taxon>
        <taxon>Craniata</taxon>
        <taxon>Vertebrata</taxon>
        <taxon>Euteleostomi</taxon>
        <taxon>Amphibia</taxon>
        <taxon>Batrachia</taxon>
        <taxon>Anura</taxon>
        <taxon>Neobatrachia</taxon>
        <taxon>Hyloidea</taxon>
        <taxon>Eleutherodactylidae</taxon>
        <taxon>Eleutherodactylinae</taxon>
        <taxon>Eleutherodactylus</taxon>
        <taxon>Eleutherodactylus</taxon>
    </lineage>
</organism>
<keyword evidence="9" id="KW-1185">Reference proteome</keyword>
<dbReference type="InterPro" id="IPR018629">
    <property type="entry name" value="XK-rel"/>
</dbReference>
<dbReference type="Proteomes" id="UP000770717">
    <property type="component" value="Unassembled WGS sequence"/>
</dbReference>
<keyword evidence="3" id="KW-1003">Cell membrane</keyword>
<dbReference type="OrthoDB" id="8190653at2759"/>
<accession>A0A8J6F159</accession>
<protein>
    <recommendedName>
        <fullName evidence="7">XK-related protein</fullName>
    </recommendedName>
</protein>
<keyword evidence="5 7" id="KW-1133">Transmembrane helix</keyword>
<feature type="transmembrane region" description="Helical" evidence="7">
    <location>
        <begin position="315"/>
        <end position="341"/>
    </location>
</feature>
<evidence type="ECO:0000256" key="3">
    <source>
        <dbReference type="ARBA" id="ARBA00022475"/>
    </source>
</evidence>
<dbReference type="PANTHER" id="PTHR16024:SF13">
    <property type="entry name" value="XK-RELATED PROTEIN 9"/>
    <property type="match status" value="1"/>
</dbReference>
<feature type="transmembrane region" description="Helical" evidence="7">
    <location>
        <begin position="228"/>
        <end position="247"/>
    </location>
</feature>
<sequence length="375" mass="43407">MSSGLGRTSFTKWNFFMTILGIFSFLFDIGVDLWISIKYFQQELYLFGLLTILFALVSTVIVQAFSYSWFRDDCVEDSRRSMKHVITHLFLAGTLLRYWYAVKYGYQATYDHRRRNREETKQKAVYAMTDLSMLRCFKIYLESTPQLILQLYILMEHGQITVIQYLSILVSVFSISWSTVDYQVSLRKSLPGKKGISVGFPLLFYTFYKFFTLTSWIVSVVFLISCSVYMFAGLVTVLGVAGFCWAWKQDTDFCTTKRMEILYRVVVGIILIFTFFNVKGSKTRVPVSIYYSLRFLNTSGMIILCFYLRPAFARTFIFAVLSIATVSSLGLGIFSLILYYACFHPTLHCIGQTKEDTVDGITHEDQSRINKFIMP</sequence>
<evidence type="ECO:0000256" key="2">
    <source>
        <dbReference type="ARBA" id="ARBA00008789"/>
    </source>
</evidence>
<keyword evidence="4 7" id="KW-0812">Transmembrane</keyword>
<dbReference type="GO" id="GO:0005886">
    <property type="term" value="C:plasma membrane"/>
    <property type="evidence" value="ECO:0007669"/>
    <property type="project" value="UniProtKB-SubCell"/>
</dbReference>
<feature type="transmembrane region" description="Helical" evidence="7">
    <location>
        <begin position="85"/>
        <end position="102"/>
    </location>
</feature>
<comment type="caution">
    <text evidence="8">The sequence shown here is derived from an EMBL/GenBank/DDBJ whole genome shotgun (WGS) entry which is preliminary data.</text>
</comment>
<evidence type="ECO:0000256" key="7">
    <source>
        <dbReference type="RuleBase" id="RU910716"/>
    </source>
</evidence>
<feature type="transmembrane region" description="Helical" evidence="7">
    <location>
        <begin position="259"/>
        <end position="276"/>
    </location>
</feature>
<name>A0A8J6F159_ELECQ</name>